<keyword evidence="3" id="KW-1185">Reference proteome</keyword>
<evidence type="ECO:0000313" key="2">
    <source>
        <dbReference type="EMBL" id="KAA8514768.1"/>
    </source>
</evidence>
<protein>
    <submittedName>
        <fullName evidence="2">Uncharacterized protein</fullName>
    </submittedName>
</protein>
<accession>A0A5J4ZB24</accession>
<dbReference type="EMBL" id="CM018052">
    <property type="protein sequence ID" value="KAA8514768.1"/>
    <property type="molecule type" value="Genomic_DNA"/>
</dbReference>
<gene>
    <name evidence="2" type="ORF">F0562_017947</name>
</gene>
<dbReference type="AlphaFoldDB" id="A0A5J4ZB24"/>
<organism evidence="2 3">
    <name type="scientific">Nyssa sinensis</name>
    <dbReference type="NCBI Taxonomy" id="561372"/>
    <lineage>
        <taxon>Eukaryota</taxon>
        <taxon>Viridiplantae</taxon>
        <taxon>Streptophyta</taxon>
        <taxon>Embryophyta</taxon>
        <taxon>Tracheophyta</taxon>
        <taxon>Spermatophyta</taxon>
        <taxon>Magnoliopsida</taxon>
        <taxon>eudicotyledons</taxon>
        <taxon>Gunneridae</taxon>
        <taxon>Pentapetalae</taxon>
        <taxon>asterids</taxon>
        <taxon>Cornales</taxon>
        <taxon>Nyssaceae</taxon>
        <taxon>Nyssa</taxon>
    </lineage>
</organism>
<dbReference type="Proteomes" id="UP000325577">
    <property type="component" value="Linkage Group LG9"/>
</dbReference>
<feature type="region of interest" description="Disordered" evidence="1">
    <location>
        <begin position="71"/>
        <end position="90"/>
    </location>
</feature>
<name>A0A5J4ZB24_9ASTE</name>
<sequence>MNGGATRGTFDVSILEVELENMWALVESPAAQQDLLKWAIPNSSSALQQGVKKGGTTQVCWQLFFQSRRYSRSKEVNGDNGRVRSGQQNQ</sequence>
<proteinExistence type="predicted"/>
<reference evidence="2 3" key="1">
    <citation type="submission" date="2019-09" db="EMBL/GenBank/DDBJ databases">
        <title>A chromosome-level genome assembly of the Chinese tupelo Nyssa sinensis.</title>
        <authorList>
            <person name="Yang X."/>
            <person name="Kang M."/>
            <person name="Yang Y."/>
            <person name="Xiong H."/>
            <person name="Wang M."/>
            <person name="Zhang Z."/>
            <person name="Wang Z."/>
            <person name="Wu H."/>
            <person name="Ma T."/>
            <person name="Liu J."/>
            <person name="Xi Z."/>
        </authorList>
    </citation>
    <scope>NUCLEOTIDE SEQUENCE [LARGE SCALE GENOMIC DNA]</scope>
    <source>
        <strain evidence="2">J267</strain>
        <tissue evidence="2">Leaf</tissue>
    </source>
</reference>
<evidence type="ECO:0000256" key="1">
    <source>
        <dbReference type="SAM" id="MobiDB-lite"/>
    </source>
</evidence>
<evidence type="ECO:0000313" key="3">
    <source>
        <dbReference type="Proteomes" id="UP000325577"/>
    </source>
</evidence>